<organism evidence="1 2">
    <name type="scientific">Rhizobium phaseoli</name>
    <dbReference type="NCBI Taxonomy" id="396"/>
    <lineage>
        <taxon>Bacteria</taxon>
        <taxon>Pseudomonadati</taxon>
        <taxon>Pseudomonadota</taxon>
        <taxon>Alphaproteobacteria</taxon>
        <taxon>Hyphomicrobiales</taxon>
        <taxon>Rhizobiaceae</taxon>
        <taxon>Rhizobium/Agrobacterium group</taxon>
        <taxon>Rhizobium</taxon>
    </lineage>
</organism>
<gene>
    <name evidence="1" type="ORF">AMC81_PA00038</name>
</gene>
<accession>A0ABM6CFR5</accession>
<proteinExistence type="predicted"/>
<dbReference type="EMBL" id="CP013569">
    <property type="protein sequence ID" value="ANL87061.1"/>
    <property type="molecule type" value="Genomic_DNA"/>
</dbReference>
<dbReference type="Proteomes" id="UP000078551">
    <property type="component" value="Plasmid pRphaN771a"/>
</dbReference>
<evidence type="ECO:0000313" key="1">
    <source>
        <dbReference type="EMBL" id="ANL87061.1"/>
    </source>
</evidence>
<dbReference type="RefSeq" id="WP_081278362.1">
    <property type="nucleotide sequence ID" value="NZ_CP013569.1"/>
</dbReference>
<keyword evidence="2" id="KW-1185">Reference proteome</keyword>
<name>A0ABM6CFR5_9HYPH</name>
<keyword evidence="1" id="KW-0614">Plasmid</keyword>
<dbReference type="Pfam" id="PF10899">
    <property type="entry name" value="AbiGi"/>
    <property type="match status" value="1"/>
</dbReference>
<geneLocation type="plasmid" evidence="1 2">
    <name>pRphaN771a</name>
</geneLocation>
<dbReference type="InterPro" id="IPR021223">
    <property type="entry name" value="AbiGi"/>
</dbReference>
<evidence type="ECO:0000313" key="2">
    <source>
        <dbReference type="Proteomes" id="UP000078551"/>
    </source>
</evidence>
<reference evidence="1 2" key="1">
    <citation type="submission" date="2015-11" db="EMBL/GenBank/DDBJ databases">
        <title>The limits of bacterial species coexistence and the symbiotic plasmid transference in sympatric Rhizobium populations.</title>
        <authorList>
            <person name="Perez-Carrascal O.M."/>
            <person name="VanInsberghe D."/>
            <person name="Juarez S."/>
            <person name="Polz M.F."/>
            <person name="Vinuesa P."/>
            <person name="Gonzalez V."/>
        </authorList>
    </citation>
    <scope>NUCLEOTIDE SEQUENCE [LARGE SCALE GENOMIC DNA]</scope>
    <source>
        <strain evidence="1 2">N771</strain>
        <plasmid evidence="1 2">pRphaN771a</plasmid>
    </source>
</reference>
<sequence>MNKLVGSWNDSWLDMSPFVVHFTTSSAGRSAYDNAISILSGRRIEARNCFGTGKNFTVAPKSVCFSEIPLHNLARMADKRGSYGIGFRKEFLVQRDGGPIMYAYKDTAHAKSLRGLVAKAKSQPDDPIWKIAPFVDQPGKYGFTEYFYEWEREWRHVGNFDFNEKDAAFLITPEDLHSVARGFFDAAEMENFGPNYKCPFIDPYWDLEKVKAAFK</sequence>
<protein>
    <submittedName>
        <fullName evidence="1">Uncharacterized protein</fullName>
    </submittedName>
</protein>